<proteinExistence type="predicted"/>
<sequence>MKVTAAFSEQFVNEILSHFRVRSVKQLKLFIVVVLRDGTFVDAYSTNSDEVARERCGQVMAKALMEGKPLAAVLLRRSSGSKLKYVDSFDSKNLV</sequence>
<comment type="caution">
    <text evidence="1">The sequence shown here is derived from an EMBL/GenBank/DDBJ whole genome shotgun (WGS) entry which is preliminary data.</text>
</comment>
<dbReference type="EMBL" id="MHCO01000033">
    <property type="protein sequence ID" value="OGY23367.1"/>
    <property type="molecule type" value="Genomic_DNA"/>
</dbReference>
<dbReference type="Proteomes" id="UP000178493">
    <property type="component" value="Unassembled WGS sequence"/>
</dbReference>
<protein>
    <submittedName>
        <fullName evidence="1">Uncharacterized protein</fullName>
    </submittedName>
</protein>
<gene>
    <name evidence="1" type="ORF">A2126_03735</name>
</gene>
<reference evidence="1 2" key="1">
    <citation type="journal article" date="2016" name="Nat. Commun.">
        <title>Thousands of microbial genomes shed light on interconnected biogeochemical processes in an aquifer system.</title>
        <authorList>
            <person name="Anantharaman K."/>
            <person name="Brown C.T."/>
            <person name="Hug L.A."/>
            <person name="Sharon I."/>
            <person name="Castelle C.J."/>
            <person name="Probst A.J."/>
            <person name="Thomas B.C."/>
            <person name="Singh A."/>
            <person name="Wilkins M.J."/>
            <person name="Karaoz U."/>
            <person name="Brodie E.L."/>
            <person name="Williams K.H."/>
            <person name="Hubbard S.S."/>
            <person name="Banfield J.F."/>
        </authorList>
    </citation>
    <scope>NUCLEOTIDE SEQUENCE [LARGE SCALE GENOMIC DNA]</scope>
</reference>
<dbReference type="AlphaFoldDB" id="A0A1G1W7P5"/>
<organism evidence="1 2">
    <name type="scientific">Candidatus Woykebacteria bacterium GWB1_45_5</name>
    <dbReference type="NCBI Taxonomy" id="1802592"/>
    <lineage>
        <taxon>Bacteria</taxon>
        <taxon>Candidatus Woykeibacteriota</taxon>
    </lineage>
</organism>
<evidence type="ECO:0000313" key="2">
    <source>
        <dbReference type="Proteomes" id="UP000178493"/>
    </source>
</evidence>
<accession>A0A1G1W7P5</accession>
<name>A0A1G1W7P5_9BACT</name>
<evidence type="ECO:0000313" key="1">
    <source>
        <dbReference type="EMBL" id="OGY23367.1"/>
    </source>
</evidence>